<keyword evidence="3" id="KW-1185">Reference proteome</keyword>
<keyword evidence="1" id="KW-0732">Signal</keyword>
<dbReference type="InterPro" id="IPR011989">
    <property type="entry name" value="ARM-like"/>
</dbReference>
<dbReference type="Pfam" id="PF13646">
    <property type="entry name" value="HEAT_2"/>
    <property type="match status" value="1"/>
</dbReference>
<dbReference type="SUPFAM" id="SSF48371">
    <property type="entry name" value="ARM repeat"/>
    <property type="match status" value="2"/>
</dbReference>
<gene>
    <name evidence="2" type="ORF">Enr8_42780</name>
</gene>
<sequence length="800" mass="88169" precursor="true">MLALRTFAILLPVALATTGCFALRHTAKTPPIAQAEDDFDALLAASKQTVPNKSEAEPPPQTEISRKLKIANAERRLTATIQLPSKSGLRGKEVETDGWRLTATDRRFLNPFFRQPHWRHRELDSVLGDPQRDEILLAAAEAEIPQIQATAAIGQARLGVVDADILVETVENRELATSTRCAALEMLALSGQAAAIDQLYQSRDEWMAPLETTPAELINAEKLETELMHALAMRKNVRDDDRLLEALASNYDDVRAAALDAMYLDWHGTLPPEAQLLLEDKSEMVASAARRTAAPFDVLSRCYASASMSRRRDAVYGMARLGDQASLDALGGIDDNAPVVCLIAAIDVWVIQGEFDRIADFALHDEHRVRCAVAEQLALDRDRQMQAIAAKLLNDSSPQVRDSALDSLQQWPPQAATEVMLAALQTSESSYASKAIAKRLATLLGEPLPAVDETPQQTLARLQKATRSKFGESTESVESPLKRDISHQAALEMLMLVHQYEQAAAPAEASAIRRQLLNDRETLLETLDYLAPELQHVPLPRLRSTILPELNADFADWKQAQEQNDMLRVSALRSLAAASRKHKLNQYLLEQIALACRLDAAEEEMHAILELVQQDSRPAATRIVGLALHHRAATIRRQAVAWCERFTNYGYGEILSTMVSDQDRGVRLASAMTLRYYPGPSTELALKQTLADDDAELAVTAAGSLAYLHSADGVDALHRFSLDRVERTRRLAVQAMGTSGEEAFIPTLIRLLGDSKSVQHASLEALPLVVGEDVAAREKGFRDVNSQVAAWQSWYAVTVR</sequence>
<feature type="signal peptide" evidence="1">
    <location>
        <begin position="1"/>
        <end position="22"/>
    </location>
</feature>
<dbReference type="PROSITE" id="PS51257">
    <property type="entry name" value="PROKAR_LIPOPROTEIN"/>
    <property type="match status" value="1"/>
</dbReference>
<dbReference type="AlphaFoldDB" id="A0A5C5UYN0"/>
<evidence type="ECO:0000313" key="2">
    <source>
        <dbReference type="EMBL" id="TWT30753.1"/>
    </source>
</evidence>
<protein>
    <recommendedName>
        <fullName evidence="4">HEAT repeat protein</fullName>
    </recommendedName>
</protein>
<dbReference type="EMBL" id="SJPF01000005">
    <property type="protein sequence ID" value="TWT30753.1"/>
    <property type="molecule type" value="Genomic_DNA"/>
</dbReference>
<organism evidence="2 3">
    <name type="scientific">Blastopirellula retiformator</name>
    <dbReference type="NCBI Taxonomy" id="2527970"/>
    <lineage>
        <taxon>Bacteria</taxon>
        <taxon>Pseudomonadati</taxon>
        <taxon>Planctomycetota</taxon>
        <taxon>Planctomycetia</taxon>
        <taxon>Pirellulales</taxon>
        <taxon>Pirellulaceae</taxon>
        <taxon>Blastopirellula</taxon>
    </lineage>
</organism>
<dbReference type="OrthoDB" id="9817015at2"/>
<name>A0A5C5UYN0_9BACT</name>
<feature type="chain" id="PRO_5022845085" description="HEAT repeat protein" evidence="1">
    <location>
        <begin position="23"/>
        <end position="800"/>
    </location>
</feature>
<accession>A0A5C5UYN0</accession>
<dbReference type="InterPro" id="IPR016024">
    <property type="entry name" value="ARM-type_fold"/>
</dbReference>
<evidence type="ECO:0008006" key="4">
    <source>
        <dbReference type="Google" id="ProtNLM"/>
    </source>
</evidence>
<dbReference type="SMART" id="SM00567">
    <property type="entry name" value="EZ_HEAT"/>
    <property type="match status" value="4"/>
</dbReference>
<comment type="caution">
    <text evidence="2">The sequence shown here is derived from an EMBL/GenBank/DDBJ whole genome shotgun (WGS) entry which is preliminary data.</text>
</comment>
<dbReference type="RefSeq" id="WP_146435462.1">
    <property type="nucleotide sequence ID" value="NZ_SJPF01000005.1"/>
</dbReference>
<dbReference type="Proteomes" id="UP000318878">
    <property type="component" value="Unassembled WGS sequence"/>
</dbReference>
<proteinExistence type="predicted"/>
<dbReference type="InterPro" id="IPR004155">
    <property type="entry name" value="PBS_lyase_HEAT"/>
</dbReference>
<reference evidence="2 3" key="1">
    <citation type="submission" date="2019-02" db="EMBL/GenBank/DDBJ databases">
        <title>Deep-cultivation of Planctomycetes and their phenomic and genomic characterization uncovers novel biology.</title>
        <authorList>
            <person name="Wiegand S."/>
            <person name="Jogler M."/>
            <person name="Boedeker C."/>
            <person name="Pinto D."/>
            <person name="Vollmers J."/>
            <person name="Rivas-Marin E."/>
            <person name="Kohn T."/>
            <person name="Peeters S.H."/>
            <person name="Heuer A."/>
            <person name="Rast P."/>
            <person name="Oberbeckmann S."/>
            <person name="Bunk B."/>
            <person name="Jeske O."/>
            <person name="Meyerdierks A."/>
            <person name="Storesund J.E."/>
            <person name="Kallscheuer N."/>
            <person name="Luecker S."/>
            <person name="Lage O.M."/>
            <person name="Pohl T."/>
            <person name="Merkel B.J."/>
            <person name="Hornburger P."/>
            <person name="Mueller R.-W."/>
            <person name="Bruemmer F."/>
            <person name="Labrenz M."/>
            <person name="Spormann A.M."/>
            <person name="Op Den Camp H."/>
            <person name="Overmann J."/>
            <person name="Amann R."/>
            <person name="Jetten M.S.M."/>
            <person name="Mascher T."/>
            <person name="Medema M.H."/>
            <person name="Devos D.P."/>
            <person name="Kaster A.-K."/>
            <person name="Ovreas L."/>
            <person name="Rohde M."/>
            <person name="Galperin M.Y."/>
            <person name="Jogler C."/>
        </authorList>
    </citation>
    <scope>NUCLEOTIDE SEQUENCE [LARGE SCALE GENOMIC DNA]</scope>
    <source>
        <strain evidence="2 3">Enr8</strain>
    </source>
</reference>
<evidence type="ECO:0000256" key="1">
    <source>
        <dbReference type="SAM" id="SignalP"/>
    </source>
</evidence>
<evidence type="ECO:0000313" key="3">
    <source>
        <dbReference type="Proteomes" id="UP000318878"/>
    </source>
</evidence>
<dbReference type="Gene3D" id="1.25.10.10">
    <property type="entry name" value="Leucine-rich Repeat Variant"/>
    <property type="match status" value="2"/>
</dbReference>